<dbReference type="InterPro" id="IPR036318">
    <property type="entry name" value="FAD-bd_PCMH-like_sf"/>
</dbReference>
<dbReference type="Pfam" id="PF01565">
    <property type="entry name" value="FAD_binding_4"/>
    <property type="match status" value="1"/>
</dbReference>
<feature type="domain" description="FAD-binding PCMH-type" evidence="3">
    <location>
        <begin position="1"/>
        <end position="180"/>
    </location>
</feature>
<dbReference type="GO" id="GO:0003885">
    <property type="term" value="F:D-arabinono-1,4-lactone oxidase activity"/>
    <property type="evidence" value="ECO:0007669"/>
    <property type="project" value="TreeGrafter"/>
</dbReference>
<evidence type="ECO:0000313" key="5">
    <source>
        <dbReference type="Proteomes" id="UP000265750"/>
    </source>
</evidence>
<dbReference type="PANTHER" id="PTHR43762:SF1">
    <property type="entry name" value="D-ARABINONO-1,4-LACTONE OXIDASE"/>
    <property type="match status" value="1"/>
</dbReference>
<dbReference type="InterPro" id="IPR006094">
    <property type="entry name" value="Oxid_FAD_bind_N"/>
</dbReference>
<keyword evidence="1" id="KW-0274">FAD</keyword>
<evidence type="ECO:0000313" key="4">
    <source>
        <dbReference type="EMBL" id="RIY01844.1"/>
    </source>
</evidence>
<dbReference type="EMBL" id="QYRN01000003">
    <property type="protein sequence ID" value="RIY01844.1"/>
    <property type="molecule type" value="Genomic_DNA"/>
</dbReference>
<dbReference type="InterPro" id="IPR016169">
    <property type="entry name" value="FAD-bd_PCMH_sub2"/>
</dbReference>
<proteinExistence type="predicted"/>
<accession>A0A3A1WMM7</accession>
<dbReference type="Proteomes" id="UP000265750">
    <property type="component" value="Unassembled WGS sequence"/>
</dbReference>
<evidence type="ECO:0000259" key="3">
    <source>
        <dbReference type="PROSITE" id="PS51387"/>
    </source>
</evidence>
<dbReference type="PANTHER" id="PTHR43762">
    <property type="entry name" value="L-GULONOLACTONE OXIDASE"/>
    <property type="match status" value="1"/>
</dbReference>
<evidence type="ECO:0000256" key="1">
    <source>
        <dbReference type="ARBA" id="ARBA00022827"/>
    </source>
</evidence>
<comment type="caution">
    <text evidence="4">The sequence shown here is derived from an EMBL/GenBank/DDBJ whole genome shotgun (WGS) entry which is preliminary data.</text>
</comment>
<sequence>MSDRYGNWGRTPPPPDGRRAVEAPLGDAFPGLRSPAGLLPRGNGRSYGDTCLNDAGVLVDMRGRDRIVSFDPQDGVIEAEAGVLLHEITERVAPHGWFLPVTPGTQFVTLGGALANDVHGKNHHRRGTFGRWVESFTLLRSDLGALTCSRTQNADFFAATIGGLGLTGIVTRVRLRLLAVPSLTIRETTYRLSCLDDYFARATEADDRHEYAVAWIDQLAKGPRFGRGHLICGDHAGSGDRTGRARRPLLSVPFTPPVSPLRGLALKAFNEVTFRKLRAEEATRDVAFDGFFYPLDRVEDWNRLYGPQGLHQHQSVVPEAMGRQAVRALMECASAHGQGSFLTVLKRFGDLPSPGLLSFPRRGYTLTLDFPNRGAPTLALMDELDRIAIEAGGAVNPYKDARMAPGVFDASFPRWRMLEAMSDPAIRSDFWTRTALRLDAGTRRLGAAA</sequence>
<feature type="region of interest" description="Disordered" evidence="2">
    <location>
        <begin position="1"/>
        <end position="25"/>
    </location>
</feature>
<protein>
    <submittedName>
        <fullName evidence="4">FAD-binding oxidoreductase</fullName>
    </submittedName>
</protein>
<dbReference type="RefSeq" id="WP_119538981.1">
    <property type="nucleotide sequence ID" value="NZ_QYRN01000003.1"/>
</dbReference>
<dbReference type="AlphaFoldDB" id="A0A3A1WMM7"/>
<name>A0A3A1WMM7_9HYPH</name>
<keyword evidence="1" id="KW-0285">Flavoprotein</keyword>
<dbReference type="SUPFAM" id="SSF56176">
    <property type="entry name" value="FAD-binding/transporter-associated domain-like"/>
    <property type="match status" value="1"/>
</dbReference>
<dbReference type="PROSITE" id="PS51387">
    <property type="entry name" value="FAD_PCMH"/>
    <property type="match status" value="1"/>
</dbReference>
<dbReference type="OrthoDB" id="143770at2"/>
<dbReference type="InterPro" id="IPR016166">
    <property type="entry name" value="FAD-bd_PCMH"/>
</dbReference>
<dbReference type="Gene3D" id="3.30.465.10">
    <property type="match status" value="1"/>
</dbReference>
<reference evidence="5" key="1">
    <citation type="submission" date="2018-09" db="EMBL/GenBank/DDBJ databases">
        <authorList>
            <person name="Tuo L."/>
        </authorList>
    </citation>
    <scope>NUCLEOTIDE SEQUENCE [LARGE SCALE GENOMIC DNA]</scope>
    <source>
        <strain evidence="5">M2BS4Y-1</strain>
    </source>
</reference>
<evidence type="ECO:0000256" key="2">
    <source>
        <dbReference type="SAM" id="MobiDB-lite"/>
    </source>
</evidence>
<gene>
    <name evidence="4" type="ORF">D3218_05810</name>
</gene>
<dbReference type="InterPro" id="IPR010031">
    <property type="entry name" value="FAD_lactone_oxidase-like"/>
</dbReference>
<organism evidence="4 5">
    <name type="scientific">Aureimonas flava</name>
    <dbReference type="NCBI Taxonomy" id="2320271"/>
    <lineage>
        <taxon>Bacteria</taxon>
        <taxon>Pseudomonadati</taxon>
        <taxon>Pseudomonadota</taxon>
        <taxon>Alphaproteobacteria</taxon>
        <taxon>Hyphomicrobiales</taxon>
        <taxon>Aurantimonadaceae</taxon>
        <taxon>Aureimonas</taxon>
    </lineage>
</organism>
<keyword evidence="5" id="KW-1185">Reference proteome</keyword>
<dbReference type="GO" id="GO:0071949">
    <property type="term" value="F:FAD binding"/>
    <property type="evidence" value="ECO:0007669"/>
    <property type="project" value="InterPro"/>
</dbReference>